<feature type="transmembrane region" description="Helical" evidence="9">
    <location>
        <begin position="387"/>
        <end position="409"/>
    </location>
</feature>
<reference evidence="10" key="4">
    <citation type="submission" date="2025-09" db="UniProtKB">
        <authorList>
            <consortium name="Ensembl"/>
        </authorList>
    </citation>
    <scope>IDENTIFICATION</scope>
</reference>
<dbReference type="PANTHER" id="PTHR17613">
    <property type="entry name" value="CEREBRAL PROTEIN-11-RELATED"/>
    <property type="match status" value="1"/>
</dbReference>
<comment type="similarity">
    <text evidence="2">Belongs to the TEX28 family.</text>
</comment>
<comment type="subcellular location">
    <subcellularLocation>
        <location evidence="1">Membrane</location>
    </subcellularLocation>
</comment>
<evidence type="ECO:0000256" key="4">
    <source>
        <dbReference type="ARBA" id="ARBA00022989"/>
    </source>
</evidence>
<dbReference type="PANTHER" id="PTHR17613:SF9">
    <property type="entry name" value="TRANSMEMBRANE AND COILED-COIL DOMAINS PROTEIN 2"/>
    <property type="match status" value="1"/>
</dbReference>
<reference evidence="10" key="3">
    <citation type="submission" date="2025-08" db="UniProtKB">
        <authorList>
            <consortium name="Ensembl"/>
        </authorList>
    </citation>
    <scope>IDENTIFICATION</scope>
</reference>
<dbReference type="InterPro" id="IPR019394">
    <property type="entry name" value="TEX28/TMCC"/>
</dbReference>
<keyword evidence="5 7" id="KW-0175">Coiled coil</keyword>
<keyword evidence="11" id="KW-1185">Reference proteome</keyword>
<dbReference type="OMA" id="DYTLMLQ"/>
<reference evidence="10" key="2">
    <citation type="submission" date="2020-02" db="EMBL/GenBank/DDBJ databases">
        <title>Esox lucius (northern pike) genome, fEsoLuc1, primary haplotype.</title>
        <authorList>
            <person name="Myers G."/>
            <person name="Karagic N."/>
            <person name="Meyer A."/>
            <person name="Pippel M."/>
            <person name="Reichard M."/>
            <person name="Winkler S."/>
            <person name="Tracey A."/>
            <person name="Sims Y."/>
            <person name="Howe K."/>
            <person name="Rhie A."/>
            <person name="Formenti G."/>
            <person name="Durbin R."/>
            <person name="Fedrigo O."/>
            <person name="Jarvis E.D."/>
        </authorList>
    </citation>
    <scope>NUCLEOTIDE SEQUENCE [LARGE SCALE GENOMIC DNA]</scope>
</reference>
<evidence type="ECO:0000256" key="7">
    <source>
        <dbReference type="SAM" id="Coils"/>
    </source>
</evidence>
<organism evidence="10 11">
    <name type="scientific">Esox lucius</name>
    <name type="common">Northern pike</name>
    <dbReference type="NCBI Taxonomy" id="8010"/>
    <lineage>
        <taxon>Eukaryota</taxon>
        <taxon>Metazoa</taxon>
        <taxon>Chordata</taxon>
        <taxon>Craniata</taxon>
        <taxon>Vertebrata</taxon>
        <taxon>Euteleostomi</taxon>
        <taxon>Actinopterygii</taxon>
        <taxon>Neopterygii</taxon>
        <taxon>Teleostei</taxon>
        <taxon>Protacanthopterygii</taxon>
        <taxon>Esociformes</taxon>
        <taxon>Esocidae</taxon>
        <taxon>Esox</taxon>
    </lineage>
</organism>
<dbReference type="Pfam" id="PF10267">
    <property type="entry name" value="Tmemb_cc2"/>
    <property type="match status" value="1"/>
</dbReference>
<dbReference type="AlphaFoldDB" id="A0A3P8YNI1"/>
<dbReference type="Ensembl" id="ENSELUT00000040208.3">
    <property type="protein sequence ID" value="ENSELUP00000017416.2"/>
    <property type="gene ID" value="ENSELUG00000017109.3"/>
</dbReference>
<keyword evidence="6 9" id="KW-0472">Membrane</keyword>
<evidence type="ECO:0000256" key="1">
    <source>
        <dbReference type="ARBA" id="ARBA00004370"/>
    </source>
</evidence>
<evidence type="ECO:0008006" key="12">
    <source>
        <dbReference type="Google" id="ProtNLM"/>
    </source>
</evidence>
<feature type="region of interest" description="Disordered" evidence="8">
    <location>
        <begin position="218"/>
        <end position="239"/>
    </location>
</feature>
<dbReference type="GO" id="GO:0042982">
    <property type="term" value="P:amyloid precursor protein metabolic process"/>
    <property type="evidence" value="ECO:0007669"/>
    <property type="project" value="TreeGrafter"/>
</dbReference>
<evidence type="ECO:0000313" key="10">
    <source>
        <dbReference type="Ensembl" id="ENSELUP00000017416.2"/>
    </source>
</evidence>
<evidence type="ECO:0000313" key="11">
    <source>
        <dbReference type="Proteomes" id="UP000265140"/>
    </source>
</evidence>
<keyword evidence="4 9" id="KW-1133">Transmembrane helix</keyword>
<feature type="coiled-coil region" evidence="7">
    <location>
        <begin position="267"/>
        <end position="319"/>
    </location>
</feature>
<evidence type="ECO:0000256" key="9">
    <source>
        <dbReference type="SAM" id="Phobius"/>
    </source>
</evidence>
<protein>
    <recommendedName>
        <fullName evidence="12">Transmembrane and coiled-coil domain family 2</fullName>
    </recommendedName>
</protein>
<evidence type="ECO:0000256" key="2">
    <source>
        <dbReference type="ARBA" id="ARBA00008108"/>
    </source>
</evidence>
<keyword evidence="3 9" id="KW-0812">Transmembrane</keyword>
<dbReference type="GO" id="GO:0012505">
    <property type="term" value="C:endomembrane system"/>
    <property type="evidence" value="ECO:0007669"/>
    <property type="project" value="TreeGrafter"/>
</dbReference>
<proteinExistence type="inferred from homology"/>
<evidence type="ECO:0000256" key="6">
    <source>
        <dbReference type="ARBA" id="ARBA00023136"/>
    </source>
</evidence>
<sequence>MDCDISVEEGGTVASVRAVARGAEGSGPAEAQRTCAAMEKLQQKILMITEQIRVEQEAQDDNVAEYLRLAHNANKQQTFRIKHVFEKKNQKSAQTIAHLHKKTEDYHKTFKEIQQHGLGGQPKDVQQGVKDVVVDVQQGLKDVGANVRAGISGFGGSVVDGVRQGLSELTHDAAASKPKDVASLISNKLGSADTFEEGMEGNSADPPHRASVAVASSLKDGTDDEYSSDCASDSNCAGSEAGGETLGLDRLHGHRHHSSWDALLEGLQETKASQAHMEDAIEDLRSQMQSEYIYVLHCLQEERSRYDLLEGQLNDLTELHQNEMSSFIQELASTEEKVAYQSDERSRESQEAVESCMNRITKLELQQQHQQSERVDNPYARALLGKLINVVLAVMAVVLVFVSTPANFITPLLKTQTRGAATVILLLILFVLWKHWVFLELWLFPD</sequence>
<evidence type="ECO:0000256" key="5">
    <source>
        <dbReference type="ARBA" id="ARBA00023054"/>
    </source>
</evidence>
<dbReference type="Proteomes" id="UP000265140">
    <property type="component" value="Chromosome 17"/>
</dbReference>
<reference evidence="11" key="1">
    <citation type="journal article" date="2014" name="PLoS ONE">
        <title>The genome and linkage map of the northern pike (Esox lucius): conserved synteny revealed between the salmonid sister group and the Neoteleostei.</title>
        <authorList>
            <person name="Rondeau E.B."/>
            <person name="Minkley D.R."/>
            <person name="Leong J.S."/>
            <person name="Messmer A.M."/>
            <person name="Jantzen J.R."/>
            <person name="von Schalburg K.R."/>
            <person name="Lemon C."/>
            <person name="Bird N.H."/>
            <person name="Koop B.F."/>
        </authorList>
    </citation>
    <scope>NUCLEOTIDE SEQUENCE</scope>
</reference>
<dbReference type="GeneTree" id="ENSGT00940000158314"/>
<dbReference type="InParanoid" id="A0A3P8YNI1"/>
<name>A0A3P8YNI1_ESOLU</name>
<accession>A0A3P8YNI1</accession>
<dbReference type="GO" id="GO:0016020">
    <property type="term" value="C:membrane"/>
    <property type="evidence" value="ECO:0007669"/>
    <property type="project" value="UniProtKB-SubCell"/>
</dbReference>
<gene>
    <name evidence="10" type="primary">TMCC2</name>
</gene>
<feature type="transmembrane region" description="Helical" evidence="9">
    <location>
        <begin position="421"/>
        <end position="444"/>
    </location>
</feature>
<evidence type="ECO:0000256" key="8">
    <source>
        <dbReference type="SAM" id="MobiDB-lite"/>
    </source>
</evidence>
<evidence type="ECO:0000256" key="3">
    <source>
        <dbReference type="ARBA" id="ARBA00022692"/>
    </source>
</evidence>